<dbReference type="RefSeq" id="WP_303905499.1">
    <property type="nucleotide sequence ID" value="NZ_DYXC01000084.1"/>
</dbReference>
<feature type="binding site" evidence="4">
    <location>
        <position position="182"/>
    </location>
    <ligand>
        <name>molybdate</name>
        <dbReference type="ChEBI" id="CHEBI:36264"/>
    </ligand>
</feature>
<reference evidence="5" key="1">
    <citation type="journal article" date="2021" name="PeerJ">
        <title>Extensive microbial diversity within the chicken gut microbiome revealed by metagenomics and culture.</title>
        <authorList>
            <person name="Gilroy R."/>
            <person name="Ravi A."/>
            <person name="Getino M."/>
            <person name="Pursley I."/>
            <person name="Horton D.L."/>
            <person name="Alikhan N.F."/>
            <person name="Baker D."/>
            <person name="Gharbi K."/>
            <person name="Hall N."/>
            <person name="Watson M."/>
            <person name="Adriaenssens E.M."/>
            <person name="Foster-Nyarko E."/>
            <person name="Jarju S."/>
            <person name="Secka A."/>
            <person name="Antonio M."/>
            <person name="Oren A."/>
            <person name="Chaudhuri R.R."/>
            <person name="La Ragione R."/>
            <person name="Hildebrand F."/>
            <person name="Pallen M.J."/>
        </authorList>
    </citation>
    <scope>NUCLEOTIDE SEQUENCE</scope>
    <source>
        <strain evidence="5">ChiHjej13B12-14962</strain>
    </source>
</reference>
<evidence type="ECO:0000256" key="3">
    <source>
        <dbReference type="ARBA" id="ARBA00022729"/>
    </source>
</evidence>
<dbReference type="PROSITE" id="PS51257">
    <property type="entry name" value="PROKAR_LIPOPROTEIN"/>
    <property type="match status" value="1"/>
</dbReference>
<sequence length="264" mass="27309">MKRTILTITAAIALAMTGCSSGSSHTDRPDSESAPAAEAEITLNVLAAASLQKAFEEISEQFAAEHPNISIDFNFAGSSTLVQNLEAGSPADVVATADEANMDKAQEANLIDVDSRGLFASNKLVGIVPEDNPENISTLEDANADGANLVICAPQVPCGALSQTLAEAAGITLNPVSEEQQVSDVLGKVRSGQADAGLVYTTDAALAADEVEVFDIEGADAELNHYPIARTSNSEHPEAAEAFIEFVYSDLGQATLAANGFSAP</sequence>
<evidence type="ECO:0000256" key="2">
    <source>
        <dbReference type="ARBA" id="ARBA00022723"/>
    </source>
</evidence>
<dbReference type="InterPro" id="IPR050682">
    <property type="entry name" value="ModA/WtpA"/>
</dbReference>
<dbReference type="InterPro" id="IPR005950">
    <property type="entry name" value="ModA"/>
</dbReference>
<evidence type="ECO:0000256" key="1">
    <source>
        <dbReference type="ARBA" id="ARBA00009175"/>
    </source>
</evidence>
<feature type="binding site" evidence="4">
    <location>
        <position position="50"/>
    </location>
    <ligand>
        <name>molybdate</name>
        <dbReference type="ChEBI" id="CHEBI:36264"/>
    </ligand>
</feature>
<evidence type="ECO:0000313" key="5">
    <source>
        <dbReference type="EMBL" id="HJF14723.1"/>
    </source>
</evidence>
<dbReference type="EMBL" id="DYXC01000084">
    <property type="protein sequence ID" value="HJF14723.1"/>
    <property type="molecule type" value="Genomic_DNA"/>
</dbReference>
<name>A0A921K7S3_9MICC</name>
<dbReference type="SUPFAM" id="SSF53850">
    <property type="entry name" value="Periplasmic binding protein-like II"/>
    <property type="match status" value="1"/>
</dbReference>
<accession>A0A921K7S3</accession>
<evidence type="ECO:0000256" key="4">
    <source>
        <dbReference type="PIRSR" id="PIRSR004846-1"/>
    </source>
</evidence>
<protein>
    <submittedName>
        <fullName evidence="5">Molybdate ABC transporter substrate-binding protein</fullName>
    </submittedName>
</protein>
<gene>
    <name evidence="5" type="primary">modA</name>
    <name evidence="5" type="ORF">K8V32_07945</name>
</gene>
<feature type="binding site" evidence="4">
    <location>
        <position position="200"/>
    </location>
    <ligand>
        <name>molybdate</name>
        <dbReference type="ChEBI" id="CHEBI:36264"/>
    </ligand>
</feature>
<reference evidence="5" key="2">
    <citation type="submission" date="2021-09" db="EMBL/GenBank/DDBJ databases">
        <authorList>
            <person name="Gilroy R."/>
        </authorList>
    </citation>
    <scope>NUCLEOTIDE SEQUENCE</scope>
    <source>
        <strain evidence="5">ChiHjej13B12-14962</strain>
    </source>
</reference>
<dbReference type="GO" id="GO:0030973">
    <property type="term" value="F:molybdate ion binding"/>
    <property type="evidence" value="ECO:0007669"/>
    <property type="project" value="TreeGrafter"/>
</dbReference>
<dbReference type="Proteomes" id="UP000703315">
    <property type="component" value="Unassembled WGS sequence"/>
</dbReference>
<dbReference type="PANTHER" id="PTHR30632">
    <property type="entry name" value="MOLYBDATE-BINDING PERIPLASMIC PROTEIN"/>
    <property type="match status" value="1"/>
</dbReference>
<organism evidence="5 6">
    <name type="scientific">Enteractinococcus helveticum</name>
    <dbReference type="NCBI Taxonomy" id="1837282"/>
    <lineage>
        <taxon>Bacteria</taxon>
        <taxon>Bacillati</taxon>
        <taxon>Actinomycetota</taxon>
        <taxon>Actinomycetes</taxon>
        <taxon>Micrococcales</taxon>
        <taxon>Micrococcaceae</taxon>
    </lineage>
</organism>
<feature type="binding site" evidence="4">
    <location>
        <position position="78"/>
    </location>
    <ligand>
        <name>molybdate</name>
        <dbReference type="ChEBI" id="CHEBI:36264"/>
    </ligand>
</feature>
<dbReference type="GO" id="GO:0046872">
    <property type="term" value="F:metal ion binding"/>
    <property type="evidence" value="ECO:0007669"/>
    <property type="project" value="UniProtKB-KW"/>
</dbReference>
<comment type="caution">
    <text evidence="5">The sequence shown here is derived from an EMBL/GenBank/DDBJ whole genome shotgun (WGS) entry which is preliminary data.</text>
</comment>
<dbReference type="AlphaFoldDB" id="A0A921K7S3"/>
<comment type="similarity">
    <text evidence="1">Belongs to the bacterial solute-binding protein ModA family.</text>
</comment>
<keyword evidence="2 4" id="KW-0479">Metal-binding</keyword>
<keyword evidence="4" id="KW-0500">Molybdenum</keyword>
<keyword evidence="3" id="KW-0732">Signal</keyword>
<dbReference type="GO" id="GO:0015689">
    <property type="term" value="P:molybdate ion transport"/>
    <property type="evidence" value="ECO:0007669"/>
    <property type="project" value="InterPro"/>
</dbReference>
<evidence type="ECO:0000313" key="6">
    <source>
        <dbReference type="Proteomes" id="UP000703315"/>
    </source>
</evidence>
<dbReference type="PIRSF" id="PIRSF004846">
    <property type="entry name" value="ModA"/>
    <property type="match status" value="1"/>
</dbReference>
<dbReference type="NCBIfam" id="TIGR01256">
    <property type="entry name" value="modA"/>
    <property type="match status" value="1"/>
</dbReference>
<proteinExistence type="inferred from homology"/>
<dbReference type="Gene3D" id="3.40.190.10">
    <property type="entry name" value="Periplasmic binding protein-like II"/>
    <property type="match status" value="2"/>
</dbReference>
<dbReference type="Pfam" id="PF13531">
    <property type="entry name" value="SBP_bac_11"/>
    <property type="match status" value="1"/>
</dbReference>
<dbReference type="PANTHER" id="PTHR30632:SF0">
    <property type="entry name" value="SULFATE-BINDING PROTEIN"/>
    <property type="match status" value="1"/>
</dbReference>